<organism evidence="1">
    <name type="scientific">marine sediment metagenome</name>
    <dbReference type="NCBI Taxonomy" id="412755"/>
    <lineage>
        <taxon>unclassified sequences</taxon>
        <taxon>metagenomes</taxon>
        <taxon>ecological metagenomes</taxon>
    </lineage>
</organism>
<proteinExistence type="predicted"/>
<dbReference type="EMBL" id="LAZR01000369">
    <property type="protein sequence ID" value="KKN72095.1"/>
    <property type="molecule type" value="Genomic_DNA"/>
</dbReference>
<name>A0A0F9SSY3_9ZZZZ</name>
<comment type="caution">
    <text evidence="1">The sequence shown here is derived from an EMBL/GenBank/DDBJ whole genome shotgun (WGS) entry which is preliminary data.</text>
</comment>
<dbReference type="AlphaFoldDB" id="A0A0F9SSY3"/>
<gene>
    <name evidence="1" type="ORF">LCGC14_0413810</name>
</gene>
<sequence>MTRQQRYRAEIRNVPEKEIYRMVTVATSKPRIHACYQELLHRKNLRIANLQEKIDS</sequence>
<protein>
    <submittedName>
        <fullName evidence="1">Uncharacterized protein</fullName>
    </submittedName>
</protein>
<accession>A0A0F9SSY3</accession>
<evidence type="ECO:0000313" key="1">
    <source>
        <dbReference type="EMBL" id="KKN72095.1"/>
    </source>
</evidence>
<reference evidence="1" key="1">
    <citation type="journal article" date="2015" name="Nature">
        <title>Complex archaea that bridge the gap between prokaryotes and eukaryotes.</title>
        <authorList>
            <person name="Spang A."/>
            <person name="Saw J.H."/>
            <person name="Jorgensen S.L."/>
            <person name="Zaremba-Niedzwiedzka K."/>
            <person name="Martijn J."/>
            <person name="Lind A.E."/>
            <person name="van Eijk R."/>
            <person name="Schleper C."/>
            <person name="Guy L."/>
            <person name="Ettema T.J."/>
        </authorList>
    </citation>
    <scope>NUCLEOTIDE SEQUENCE</scope>
</reference>